<evidence type="ECO:0000313" key="2">
    <source>
        <dbReference type="Proteomes" id="UP000033640"/>
    </source>
</evidence>
<dbReference type="NCBIfam" id="NF033831">
    <property type="entry name" value="sce7725_fam"/>
    <property type="match status" value="1"/>
</dbReference>
<dbReference type="RefSeq" id="WP_045278961.1">
    <property type="nucleotide sequence ID" value="NZ_JYIW01000023.1"/>
</dbReference>
<reference evidence="1 2" key="1">
    <citation type="submission" date="2015-02" db="EMBL/GenBank/DDBJ databases">
        <title>Draft genome sequences of ten Microbacterium spp. with emphasis on heavy metal contaminated environments.</title>
        <authorList>
            <person name="Corretto E."/>
        </authorList>
    </citation>
    <scope>NUCLEOTIDE SEQUENCE [LARGE SCALE GENOMIC DNA]</scope>
    <source>
        <strain evidence="1 2">BEL4b</strain>
    </source>
</reference>
<evidence type="ECO:0008006" key="3">
    <source>
        <dbReference type="Google" id="ProtNLM"/>
    </source>
</evidence>
<dbReference type="OrthoDB" id="8910160at2"/>
<name>A0A0F0LB65_9MICO</name>
<accession>A0A0F0LB65</accession>
<dbReference type="PATRIC" id="fig|82380.11.peg.1607"/>
<proteinExistence type="predicted"/>
<gene>
    <name evidence="1" type="ORF">RS83_01567</name>
</gene>
<comment type="caution">
    <text evidence="1">The sequence shown here is derived from an EMBL/GenBank/DDBJ whole genome shotgun (WGS) entry which is preliminary data.</text>
</comment>
<dbReference type="AlphaFoldDB" id="A0A0F0LB65"/>
<evidence type="ECO:0000313" key="1">
    <source>
        <dbReference type="EMBL" id="KJL29550.1"/>
    </source>
</evidence>
<dbReference type="InterPro" id="IPR047727">
    <property type="entry name" value="Sce7725-like"/>
</dbReference>
<sequence length="311" mass="33606">MYFPYLYSRQAELNAVSDVSSNFGSPQRIFPLIEPVEPAAKLISTLTDLKSKAKAAYVIVNPHQGKLSKSAVATAWQSDFAAMLADSAVVYPTFKETAATTLKDIASFVAAYPGRKIGIVLATSKLAPGDLAKALSGSDYTVFFLATASSANYLAALGPARTVDVSDNFRSEARNKDYSGEEWLGNNHTSWSAAGRRGFSDFTMLPGTYKDGGGPVGAIAIHLTYALGSDLWIQHFISTTDEQTDPQATKFKEVLGDIQRQRAVTPSRFELSPGLSSYETQRASGNYTNLSGNKRQQVSHHIHTVAKHLGL</sequence>
<organism evidence="1 2">
    <name type="scientific">Microbacterium oxydans</name>
    <dbReference type="NCBI Taxonomy" id="82380"/>
    <lineage>
        <taxon>Bacteria</taxon>
        <taxon>Bacillati</taxon>
        <taxon>Actinomycetota</taxon>
        <taxon>Actinomycetes</taxon>
        <taxon>Micrococcales</taxon>
        <taxon>Microbacteriaceae</taxon>
        <taxon>Microbacterium</taxon>
    </lineage>
</organism>
<dbReference type="Proteomes" id="UP000033640">
    <property type="component" value="Unassembled WGS sequence"/>
</dbReference>
<dbReference type="EMBL" id="JYIW01000023">
    <property type="protein sequence ID" value="KJL29550.1"/>
    <property type="molecule type" value="Genomic_DNA"/>
</dbReference>
<protein>
    <recommendedName>
        <fullName evidence="3">Sce7725 family protein</fullName>
    </recommendedName>
</protein>